<reference evidence="2 3" key="1">
    <citation type="submission" date="2019-03" db="EMBL/GenBank/DDBJ databases">
        <title>Genomic Encyclopedia of Type Strains, Phase IV (KMG-IV): sequencing the most valuable type-strain genomes for metagenomic binning, comparative biology and taxonomic classification.</title>
        <authorList>
            <person name="Goeker M."/>
        </authorList>
    </citation>
    <scope>NUCLEOTIDE SEQUENCE [LARGE SCALE GENOMIC DNA]</scope>
    <source>
        <strain evidence="2 3">DSM 18792</strain>
    </source>
</reference>
<gene>
    <name evidence="2" type="ORF">EV196_103108</name>
</gene>
<comment type="caution">
    <text evidence="2">The sequence shown here is derived from an EMBL/GenBank/DDBJ whole genome shotgun (WGS) entry which is preliminary data.</text>
</comment>
<dbReference type="Pfam" id="PF00534">
    <property type="entry name" value="Glycos_transf_1"/>
    <property type="match status" value="1"/>
</dbReference>
<dbReference type="InterPro" id="IPR050194">
    <property type="entry name" value="Glycosyltransferase_grp1"/>
</dbReference>
<sequence length="390" mass="45303">MKKIIFVNSHPIQYFAPLYKYLNNNGLKTKAWYCSDYSIKGGYDKEFGIKVKWDIPLLNGYEYSFFKNFSSNKELYTGFFGLINLGMIRQLFREPKSVIIVHGWNFFSHFLVLLLGKIKGHTICLRSETPLVHEQHKHGLKQRLKQFGLKYILFPRVDYFLYIGMQNKLFFKSLGIKEKSLLFCPYSIDNERFSEEFKKYSSQKHDLRDKLGILDSDKVILYSGKYIDKKRPMDLLKAFGKLAKNDCWLIMVGEGELRSEMEKFIEENQIDRVILTGFVNQSKIPEYYALSDVFVMCSSLGETWGLSANEAMNFNLPIILSDLTGSSFDLVEEGINGYVFETGNVNQLSEKLSGLLYENNLTWSKSSQDIIMKYSYGTILDNLNELEIKN</sequence>
<dbReference type="Proteomes" id="UP000295455">
    <property type="component" value="Unassembled WGS sequence"/>
</dbReference>
<keyword evidence="3" id="KW-1185">Reference proteome</keyword>
<feature type="domain" description="Glycosyl transferase family 1" evidence="1">
    <location>
        <begin position="205"/>
        <end position="359"/>
    </location>
</feature>
<evidence type="ECO:0000259" key="1">
    <source>
        <dbReference type="Pfam" id="PF00534"/>
    </source>
</evidence>
<keyword evidence="2" id="KW-0808">Transferase</keyword>
<dbReference type="AlphaFoldDB" id="A0A4R1RKH9"/>
<evidence type="ECO:0000313" key="3">
    <source>
        <dbReference type="Proteomes" id="UP000295455"/>
    </source>
</evidence>
<dbReference type="RefSeq" id="WP_132216849.1">
    <property type="nucleotide sequence ID" value="NZ_OX156936.1"/>
</dbReference>
<dbReference type="PANTHER" id="PTHR45947">
    <property type="entry name" value="SULFOQUINOVOSYL TRANSFERASE SQD2"/>
    <property type="match status" value="1"/>
</dbReference>
<protein>
    <submittedName>
        <fullName evidence="2">Glycosyltransferase involved in cell wall biosynthesis</fullName>
    </submittedName>
</protein>
<accession>A0A4R1RKH9</accession>
<dbReference type="InterPro" id="IPR001296">
    <property type="entry name" value="Glyco_trans_1"/>
</dbReference>
<proteinExistence type="predicted"/>
<dbReference type="SUPFAM" id="SSF53756">
    <property type="entry name" value="UDP-Glycosyltransferase/glycogen phosphorylase"/>
    <property type="match status" value="1"/>
</dbReference>
<dbReference type="CDD" id="cd03801">
    <property type="entry name" value="GT4_PimA-like"/>
    <property type="match status" value="1"/>
</dbReference>
<evidence type="ECO:0000313" key="2">
    <source>
        <dbReference type="EMBL" id="TCL66695.1"/>
    </source>
</evidence>
<dbReference type="OrthoDB" id="9790710at2"/>
<dbReference type="PANTHER" id="PTHR45947:SF3">
    <property type="entry name" value="SULFOQUINOVOSYL TRANSFERASE SQD2"/>
    <property type="match status" value="1"/>
</dbReference>
<organism evidence="2 3">
    <name type="scientific">Mariniflexile fucanivorans</name>
    <dbReference type="NCBI Taxonomy" id="264023"/>
    <lineage>
        <taxon>Bacteria</taxon>
        <taxon>Pseudomonadati</taxon>
        <taxon>Bacteroidota</taxon>
        <taxon>Flavobacteriia</taxon>
        <taxon>Flavobacteriales</taxon>
        <taxon>Flavobacteriaceae</taxon>
        <taxon>Mariniflexile</taxon>
    </lineage>
</organism>
<dbReference type="GO" id="GO:0016757">
    <property type="term" value="F:glycosyltransferase activity"/>
    <property type="evidence" value="ECO:0007669"/>
    <property type="project" value="InterPro"/>
</dbReference>
<name>A0A4R1RKH9_9FLAO</name>
<dbReference type="EMBL" id="SLUP01000003">
    <property type="protein sequence ID" value="TCL66695.1"/>
    <property type="molecule type" value="Genomic_DNA"/>
</dbReference>
<dbReference type="Gene3D" id="3.40.50.2000">
    <property type="entry name" value="Glycogen Phosphorylase B"/>
    <property type="match status" value="2"/>
</dbReference>